<feature type="region of interest" description="Disordered" evidence="1">
    <location>
        <begin position="194"/>
        <end position="218"/>
    </location>
</feature>
<dbReference type="AlphaFoldDB" id="A0AAV1J560"/>
<evidence type="ECO:0000313" key="2">
    <source>
        <dbReference type="EMBL" id="CAK1543115.1"/>
    </source>
</evidence>
<name>A0AAV1J560_9NEOP</name>
<evidence type="ECO:0000313" key="3">
    <source>
        <dbReference type="Proteomes" id="UP001497472"/>
    </source>
</evidence>
<dbReference type="Proteomes" id="UP001497472">
    <property type="component" value="Unassembled WGS sequence"/>
</dbReference>
<organism evidence="2 3">
    <name type="scientific">Leptosia nina</name>
    <dbReference type="NCBI Taxonomy" id="320188"/>
    <lineage>
        <taxon>Eukaryota</taxon>
        <taxon>Metazoa</taxon>
        <taxon>Ecdysozoa</taxon>
        <taxon>Arthropoda</taxon>
        <taxon>Hexapoda</taxon>
        <taxon>Insecta</taxon>
        <taxon>Pterygota</taxon>
        <taxon>Neoptera</taxon>
        <taxon>Endopterygota</taxon>
        <taxon>Lepidoptera</taxon>
        <taxon>Glossata</taxon>
        <taxon>Ditrysia</taxon>
        <taxon>Papilionoidea</taxon>
        <taxon>Pieridae</taxon>
        <taxon>Pierinae</taxon>
        <taxon>Leptosia</taxon>
    </lineage>
</organism>
<dbReference type="EMBL" id="CAVLEF010000004">
    <property type="protein sequence ID" value="CAK1543115.1"/>
    <property type="molecule type" value="Genomic_DNA"/>
</dbReference>
<proteinExistence type="predicted"/>
<reference evidence="2 3" key="1">
    <citation type="submission" date="2023-11" db="EMBL/GenBank/DDBJ databases">
        <authorList>
            <person name="Okamura Y."/>
        </authorList>
    </citation>
    <scope>NUCLEOTIDE SEQUENCE [LARGE SCALE GENOMIC DNA]</scope>
</reference>
<feature type="compositionally biased region" description="Basic and acidic residues" evidence="1">
    <location>
        <begin position="32"/>
        <end position="41"/>
    </location>
</feature>
<sequence>MWHEGIRSKKTSRSASIRISPNHVKGTHCVGPKRDARTAWKRERRSVSAPRRPPPFQLASIVADKHLRLRSLRALARRKKDKSSQASRRRRHAAGPLRYFLNQMQMIDIAGGVCYFAILDDAARTTLFKHYNFENKPLKAQARPPLGGGSHREDFRELYNKYSKIIRCHLQVRQRAANVASVDWRSFVERDAGEGATSGTARPLSGRRRVGTKVTDDS</sequence>
<evidence type="ECO:0000256" key="1">
    <source>
        <dbReference type="SAM" id="MobiDB-lite"/>
    </source>
</evidence>
<protein>
    <submittedName>
        <fullName evidence="2">Uncharacterized protein</fullName>
    </submittedName>
</protein>
<feature type="region of interest" description="Disordered" evidence="1">
    <location>
        <begin position="1"/>
        <end position="55"/>
    </location>
</feature>
<keyword evidence="3" id="KW-1185">Reference proteome</keyword>
<accession>A0AAV1J560</accession>
<gene>
    <name evidence="2" type="ORF">LNINA_LOCUS2951</name>
</gene>
<comment type="caution">
    <text evidence="2">The sequence shown here is derived from an EMBL/GenBank/DDBJ whole genome shotgun (WGS) entry which is preliminary data.</text>
</comment>